<dbReference type="Proteomes" id="UP000675554">
    <property type="component" value="Unassembled WGS sequence"/>
</dbReference>
<comment type="caution">
    <text evidence="2">The sequence shown here is derived from an EMBL/GenBank/DDBJ whole genome shotgun (WGS) entry which is preliminary data.</text>
</comment>
<dbReference type="EMBL" id="JAGSMN010001299">
    <property type="protein sequence ID" value="MBR7678245.1"/>
    <property type="molecule type" value="Genomic_DNA"/>
</dbReference>
<feature type="region of interest" description="Disordered" evidence="1">
    <location>
        <begin position="85"/>
        <end position="115"/>
    </location>
</feature>
<accession>A0A8T4J2N1</accession>
<dbReference type="AlphaFoldDB" id="A0A8T4J2N1"/>
<evidence type="ECO:0000313" key="3">
    <source>
        <dbReference type="Proteomes" id="UP000675554"/>
    </source>
</evidence>
<evidence type="ECO:0000313" key="2">
    <source>
        <dbReference type="EMBL" id="MBR7678245.1"/>
    </source>
</evidence>
<feature type="compositionally biased region" description="Gly residues" evidence="1">
    <location>
        <begin position="101"/>
        <end position="115"/>
    </location>
</feature>
<proteinExistence type="predicted"/>
<feature type="compositionally biased region" description="Basic and acidic residues" evidence="1">
    <location>
        <begin position="85"/>
        <end position="100"/>
    </location>
</feature>
<evidence type="ECO:0000256" key="1">
    <source>
        <dbReference type="SAM" id="MobiDB-lite"/>
    </source>
</evidence>
<keyword evidence="3" id="KW-1185">Reference proteome</keyword>
<gene>
    <name evidence="2" type="ORF">KDA82_35785</name>
</gene>
<name>A0A8T4J2N1_9ACTN</name>
<sequence>GTHAADVMTEEGVLPAVPGRAAREVPSGTADGQMIAGWRRLSAADGLVPYLDYTTPGFYDTLSAQLQGVIDGSVTPDALADTMQREYGEFRAKQRAERPGSGEGSGGSGGGEGGE</sequence>
<protein>
    <submittedName>
        <fullName evidence="2">Sugar ABC transporter substrate-binding protein</fullName>
    </submittedName>
</protein>
<reference evidence="2" key="1">
    <citation type="submission" date="2021-04" db="EMBL/GenBank/DDBJ databases">
        <title>Sequencing of actinobacteria type strains.</title>
        <authorList>
            <person name="Nguyen G.-S."/>
            <person name="Wentzel A."/>
        </authorList>
    </citation>
    <scope>NUCLEOTIDE SEQUENCE</scope>
    <source>
        <strain evidence="2">DSM 42095</strain>
    </source>
</reference>
<organism evidence="2 3">
    <name type="scientific">Streptomyces daliensis</name>
    <dbReference type="NCBI Taxonomy" id="299421"/>
    <lineage>
        <taxon>Bacteria</taxon>
        <taxon>Bacillati</taxon>
        <taxon>Actinomycetota</taxon>
        <taxon>Actinomycetes</taxon>
        <taxon>Kitasatosporales</taxon>
        <taxon>Streptomycetaceae</taxon>
        <taxon>Streptomyces</taxon>
    </lineage>
</organism>
<feature type="non-terminal residue" evidence="2">
    <location>
        <position position="1"/>
    </location>
</feature>